<accession>A0A1F5LV36</accession>
<dbReference type="GO" id="GO:0008270">
    <property type="term" value="F:zinc ion binding"/>
    <property type="evidence" value="ECO:0007669"/>
    <property type="project" value="InterPro"/>
</dbReference>
<dbReference type="InterPro" id="IPR036864">
    <property type="entry name" value="Zn2-C6_fun-type_DNA-bd_sf"/>
</dbReference>
<dbReference type="GO" id="GO:0005634">
    <property type="term" value="C:nucleus"/>
    <property type="evidence" value="ECO:0007669"/>
    <property type="project" value="UniProtKB-SubCell"/>
</dbReference>
<dbReference type="GO" id="GO:0003677">
    <property type="term" value="F:DNA binding"/>
    <property type="evidence" value="ECO:0007669"/>
    <property type="project" value="UniProtKB-KW"/>
</dbReference>
<comment type="caution">
    <text evidence="7">The sequence shown here is derived from an EMBL/GenBank/DDBJ whole genome shotgun (WGS) entry which is preliminary data.</text>
</comment>
<evidence type="ECO:0000256" key="5">
    <source>
        <dbReference type="ARBA" id="ARBA00023242"/>
    </source>
</evidence>
<dbReference type="SUPFAM" id="SSF57701">
    <property type="entry name" value="Zn2/Cys6 DNA-binding domain"/>
    <property type="match status" value="1"/>
</dbReference>
<dbReference type="AlphaFoldDB" id="A0A1F5LV36"/>
<dbReference type="EMBL" id="LXJU01000002">
    <property type="protein sequence ID" value="OGE56936.1"/>
    <property type="molecule type" value="Genomic_DNA"/>
</dbReference>
<name>A0A1F5LV36_PENAI</name>
<dbReference type="GO" id="GO:0000981">
    <property type="term" value="F:DNA-binding transcription factor activity, RNA polymerase II-specific"/>
    <property type="evidence" value="ECO:0007669"/>
    <property type="project" value="InterPro"/>
</dbReference>
<dbReference type="Pfam" id="PF00172">
    <property type="entry name" value="Zn_clus"/>
    <property type="match status" value="1"/>
</dbReference>
<dbReference type="CDD" id="cd00067">
    <property type="entry name" value="GAL4"/>
    <property type="match status" value="1"/>
</dbReference>
<dbReference type="GeneID" id="34572052"/>
<keyword evidence="3" id="KW-0238">DNA-binding</keyword>
<feature type="domain" description="Zn(2)-C6 fungal-type" evidence="6">
    <location>
        <begin position="33"/>
        <end position="63"/>
    </location>
</feature>
<evidence type="ECO:0000256" key="4">
    <source>
        <dbReference type="ARBA" id="ARBA00023163"/>
    </source>
</evidence>
<dbReference type="SMART" id="SM00066">
    <property type="entry name" value="GAL4"/>
    <property type="match status" value="1"/>
</dbReference>
<dbReference type="Proteomes" id="UP000177622">
    <property type="component" value="Unassembled WGS sequence"/>
</dbReference>
<evidence type="ECO:0000256" key="3">
    <source>
        <dbReference type="ARBA" id="ARBA00023125"/>
    </source>
</evidence>
<dbReference type="PANTHER" id="PTHR37534:SF46">
    <property type="entry name" value="ZN(II)2CYS6 TRANSCRIPTION FACTOR (EUROFUNG)"/>
    <property type="match status" value="1"/>
</dbReference>
<evidence type="ECO:0000259" key="6">
    <source>
        <dbReference type="PROSITE" id="PS50048"/>
    </source>
</evidence>
<organism evidence="7 8">
    <name type="scientific">Penicillium arizonense</name>
    <dbReference type="NCBI Taxonomy" id="1835702"/>
    <lineage>
        <taxon>Eukaryota</taxon>
        <taxon>Fungi</taxon>
        <taxon>Dikarya</taxon>
        <taxon>Ascomycota</taxon>
        <taxon>Pezizomycotina</taxon>
        <taxon>Eurotiomycetes</taxon>
        <taxon>Eurotiomycetidae</taxon>
        <taxon>Eurotiales</taxon>
        <taxon>Aspergillaceae</taxon>
        <taxon>Penicillium</taxon>
    </lineage>
</organism>
<dbReference type="InterPro" id="IPR021858">
    <property type="entry name" value="Fun_TF"/>
</dbReference>
<dbReference type="RefSeq" id="XP_022492363.1">
    <property type="nucleotide sequence ID" value="XM_022627318.1"/>
</dbReference>
<evidence type="ECO:0000313" key="7">
    <source>
        <dbReference type="EMBL" id="OGE56936.1"/>
    </source>
</evidence>
<keyword evidence="2" id="KW-0805">Transcription regulation</keyword>
<sequence>MPASKGSVTAVSDALLPYRRPRRRPAHLRTKTGCLTCRKRKKKCDETQRTCLNCTRQRLECIWQSDRRPCVSGNSCGHESPEETPRVSNIADTETELDVVASRSDTKTGLSVSDLISSTQWQALSSLFQTASVDLGAEQRYFATFGHSSAITPGSSLLFDFLRARFLPQLIRPAATCRVIDLFTRESSEIEQAMHRLVYEAFIFHVATSLPFQYHIVYPGEVDLALASAEDNLGRHFNAPFPCYPDSPVLGAPPQLFRCIYTIYRLYQDSARNRIDHDVFQKLENDLPQWDQSTAAPNACELDGMEDNLEKCDLGSWHQMVQKSKTAVIGPQLYLVGCRILLQRMAWSNNRRAHSTIGQLIQEGMDAVKQLQPDIDYFAEYYCWPFYVLGISLQQPTDRECLMAQILAFSEATNNGTMRRLSEILRTHWKSPQLPLPD</sequence>
<dbReference type="Pfam" id="PF11951">
    <property type="entry name" value="Fungal_trans_2"/>
    <property type="match status" value="1"/>
</dbReference>
<evidence type="ECO:0000256" key="2">
    <source>
        <dbReference type="ARBA" id="ARBA00023015"/>
    </source>
</evidence>
<keyword evidence="8" id="KW-1185">Reference proteome</keyword>
<keyword evidence="4" id="KW-0804">Transcription</keyword>
<dbReference type="PANTHER" id="PTHR37534">
    <property type="entry name" value="TRANSCRIPTIONAL ACTIVATOR PROTEIN UGA3"/>
    <property type="match status" value="1"/>
</dbReference>
<dbReference type="InterPro" id="IPR001138">
    <property type="entry name" value="Zn2Cys6_DnaBD"/>
</dbReference>
<dbReference type="Gene3D" id="4.10.240.10">
    <property type="entry name" value="Zn(2)-C6 fungal-type DNA-binding domain"/>
    <property type="match status" value="1"/>
</dbReference>
<gene>
    <name evidence="7" type="ORF">PENARI_c002G02550</name>
</gene>
<proteinExistence type="predicted"/>
<comment type="subcellular location">
    <subcellularLocation>
        <location evidence="1">Nucleus</location>
    </subcellularLocation>
</comment>
<dbReference type="STRING" id="1835702.A0A1F5LV36"/>
<evidence type="ECO:0000256" key="1">
    <source>
        <dbReference type="ARBA" id="ARBA00004123"/>
    </source>
</evidence>
<dbReference type="OrthoDB" id="1919336at2759"/>
<reference evidence="7 8" key="1">
    <citation type="journal article" date="2016" name="Sci. Rep.">
        <title>Penicillium arizonense, a new, genome sequenced fungal species, reveals a high chemical diversity in secreted metabolites.</title>
        <authorList>
            <person name="Grijseels S."/>
            <person name="Nielsen J.C."/>
            <person name="Randelovic M."/>
            <person name="Nielsen J."/>
            <person name="Nielsen K.F."/>
            <person name="Workman M."/>
            <person name="Frisvad J.C."/>
        </authorList>
    </citation>
    <scope>NUCLEOTIDE SEQUENCE [LARGE SCALE GENOMIC DNA]</scope>
    <source>
        <strain evidence="7 8">CBS 141311</strain>
    </source>
</reference>
<dbReference type="PROSITE" id="PS50048">
    <property type="entry name" value="ZN2_CY6_FUNGAL_2"/>
    <property type="match status" value="1"/>
</dbReference>
<protein>
    <recommendedName>
        <fullName evidence="6">Zn(2)-C6 fungal-type domain-containing protein</fullName>
    </recommendedName>
</protein>
<evidence type="ECO:0000313" key="8">
    <source>
        <dbReference type="Proteomes" id="UP000177622"/>
    </source>
</evidence>
<dbReference type="PROSITE" id="PS00463">
    <property type="entry name" value="ZN2_CY6_FUNGAL_1"/>
    <property type="match status" value="1"/>
</dbReference>
<keyword evidence="5" id="KW-0539">Nucleus</keyword>